<dbReference type="AlphaFoldDB" id="A0AA48KD20"/>
<dbReference type="Proteomes" id="UP001228113">
    <property type="component" value="Chromosome"/>
</dbReference>
<protein>
    <recommendedName>
        <fullName evidence="2">Isochorismatase-like domain-containing protein</fullName>
    </recommendedName>
</protein>
<sequence>MPFLPATFQVPPEARHPRFRLRPLAEADAERDLAAVLGSRDRLWARFGAAWGWPPADLSLARNRLDLAWHAKEFLRRSSFAYTVVDPGDRQTLGCVYVDPGETADAEVAFWVTQAAADQGLEADLEAFLETWLREAWPFRTFRLGGRHLEGRPTVPALVLIDVQRSLLDEGPWNREGLLDALGRLLAGARAAGAPVVFVRDTRVRPDGALDGSLAVLPEDGQVIKDACDAFLDTDLDAWLRARRIGRLVIGGLQSDYCIDTTCRRAASLGYRVDLVAEAHSTFGHGALEAAAIVAHHNHVLRAFKAGRGAVRVLPLARVDWSEG</sequence>
<organism evidence="3 4">
    <name type="scientific">Mesoterricola sediminis</name>
    <dbReference type="NCBI Taxonomy" id="2927980"/>
    <lineage>
        <taxon>Bacteria</taxon>
        <taxon>Pseudomonadati</taxon>
        <taxon>Acidobacteriota</taxon>
        <taxon>Holophagae</taxon>
        <taxon>Holophagales</taxon>
        <taxon>Holophagaceae</taxon>
        <taxon>Mesoterricola</taxon>
    </lineage>
</organism>
<feature type="domain" description="Isochorismatase-like" evidence="2">
    <location>
        <begin position="157"/>
        <end position="293"/>
    </location>
</feature>
<name>A0AA48KD20_9BACT</name>
<dbReference type="SUPFAM" id="SSF55729">
    <property type="entry name" value="Acyl-CoA N-acyltransferases (Nat)"/>
    <property type="match status" value="1"/>
</dbReference>
<dbReference type="RefSeq" id="WP_243346146.1">
    <property type="nucleotide sequence ID" value="NZ_AP027081.1"/>
</dbReference>
<evidence type="ECO:0000313" key="4">
    <source>
        <dbReference type="Proteomes" id="UP001228113"/>
    </source>
</evidence>
<evidence type="ECO:0000313" key="3">
    <source>
        <dbReference type="EMBL" id="BDU77764.1"/>
    </source>
</evidence>
<dbReference type="InterPro" id="IPR050272">
    <property type="entry name" value="Isochorismatase-like_hydrls"/>
</dbReference>
<dbReference type="KEGG" id="msea:METESE_27220"/>
<dbReference type="PANTHER" id="PTHR43540">
    <property type="entry name" value="PEROXYUREIDOACRYLATE/UREIDOACRYLATE AMIDOHYDROLASE-RELATED"/>
    <property type="match status" value="1"/>
</dbReference>
<evidence type="ECO:0000259" key="2">
    <source>
        <dbReference type="Pfam" id="PF00857"/>
    </source>
</evidence>
<dbReference type="EMBL" id="AP027081">
    <property type="protein sequence ID" value="BDU77764.1"/>
    <property type="molecule type" value="Genomic_DNA"/>
</dbReference>
<dbReference type="InterPro" id="IPR000868">
    <property type="entry name" value="Isochorismatase-like_dom"/>
</dbReference>
<dbReference type="SUPFAM" id="SSF52499">
    <property type="entry name" value="Isochorismatase-like hydrolases"/>
    <property type="match status" value="1"/>
</dbReference>
<dbReference type="PANTHER" id="PTHR43540:SF1">
    <property type="entry name" value="ISOCHORISMATASE HYDROLASE"/>
    <property type="match status" value="1"/>
</dbReference>
<gene>
    <name evidence="3" type="ORF">METESE_27220</name>
</gene>
<keyword evidence="4" id="KW-1185">Reference proteome</keyword>
<accession>A0AA48KD20</accession>
<dbReference type="GO" id="GO:0016787">
    <property type="term" value="F:hydrolase activity"/>
    <property type="evidence" value="ECO:0007669"/>
    <property type="project" value="UniProtKB-KW"/>
</dbReference>
<dbReference type="InterPro" id="IPR036380">
    <property type="entry name" value="Isochorismatase-like_sf"/>
</dbReference>
<evidence type="ECO:0000256" key="1">
    <source>
        <dbReference type="ARBA" id="ARBA00022801"/>
    </source>
</evidence>
<reference evidence="3" key="1">
    <citation type="journal article" date="2023" name="Int. J. Syst. Evol. Microbiol.">
        <title>Mesoterricola silvestris gen. nov., sp. nov., Mesoterricola sediminis sp. nov., Geothrix oryzae sp. nov., Geothrix edaphica sp. nov., Geothrix rubra sp. nov., and Geothrix limicola sp. nov., six novel members of Acidobacteriota isolated from soils.</title>
        <authorList>
            <person name="Itoh H."/>
            <person name="Sugisawa Y."/>
            <person name="Mise K."/>
            <person name="Xu Z."/>
            <person name="Kuniyasu M."/>
            <person name="Ushijima N."/>
            <person name="Kawano K."/>
            <person name="Kobayashi E."/>
            <person name="Shiratori Y."/>
            <person name="Masuda Y."/>
            <person name="Senoo K."/>
        </authorList>
    </citation>
    <scope>NUCLEOTIDE SEQUENCE</scope>
    <source>
        <strain evidence="3">W786</strain>
    </source>
</reference>
<dbReference type="Gene3D" id="3.40.50.850">
    <property type="entry name" value="Isochorismatase-like"/>
    <property type="match status" value="1"/>
</dbReference>
<dbReference type="Pfam" id="PF00857">
    <property type="entry name" value="Isochorismatase"/>
    <property type="match status" value="1"/>
</dbReference>
<keyword evidence="1" id="KW-0378">Hydrolase</keyword>
<dbReference type="Gene3D" id="3.40.630.30">
    <property type="match status" value="1"/>
</dbReference>
<dbReference type="InterPro" id="IPR016181">
    <property type="entry name" value="Acyl_CoA_acyltransferase"/>
</dbReference>
<proteinExistence type="predicted"/>